<feature type="compositionally biased region" description="Acidic residues" evidence="1">
    <location>
        <begin position="10"/>
        <end position="24"/>
    </location>
</feature>
<evidence type="ECO:0000313" key="2">
    <source>
        <dbReference type="EMBL" id="AAO61317.1"/>
    </source>
</evidence>
<dbReference type="Proteomes" id="UP000001309">
    <property type="component" value="Segment"/>
</dbReference>
<sequence length="110" mass="12585">MSTTTSPTDSDSDVEQTTEEEDYDALEEEILDELPERFRELSNIRVGSDGDVQMLLTPFHPYVDSRGEPCSHLLMNSERKTMGEFGFEFMFSTLTGKGAGVRFWFQRSDE</sequence>
<dbReference type="GeneID" id="1733883"/>
<dbReference type="EMBL" id="AY190604">
    <property type="protein sequence ID" value="AAO61317.1"/>
    <property type="molecule type" value="Genomic_DNA"/>
</dbReference>
<accession>Q7TDM4</accession>
<gene>
    <name evidence="2" type="ORF">HfxHF1_125</name>
</gene>
<name>Q7TDM4_9CAUD</name>
<organism evidence="2 3">
    <name type="scientific">Halophage HF1</name>
    <dbReference type="NCBI Taxonomy" id="2847106"/>
    <lineage>
        <taxon>Viruses</taxon>
        <taxon>Duplodnaviria</taxon>
        <taxon>Heunggongvirae</taxon>
        <taxon>Uroviricota</taxon>
        <taxon>Caudoviricetes</taxon>
        <taxon>Thumleimavirales</taxon>
        <taxon>Hafunaviridae</taxon>
        <taxon>Haloferacalesvirus</taxon>
        <taxon>Haloferacalesvirus moolapense</taxon>
        <taxon>Haloferacalesvirus HF1</taxon>
    </lineage>
</organism>
<evidence type="ECO:0000256" key="1">
    <source>
        <dbReference type="SAM" id="MobiDB-lite"/>
    </source>
</evidence>
<reference evidence="2 3" key="1">
    <citation type="journal article" date="2004" name="J. Bacteriol.">
        <title>Haloviruses HF1 and HF2: evidence for a recent and large recombination event.</title>
        <authorList>
            <person name="Tang S.L."/>
            <person name="Nuttall S."/>
            <person name="Dyall-Smith M."/>
        </authorList>
    </citation>
    <scope>NUCLEOTIDE SEQUENCE [LARGE SCALE GENOMIC DNA]</scope>
</reference>
<keyword evidence="3" id="KW-1185">Reference proteome</keyword>
<dbReference type="KEGG" id="vg:1733883"/>
<protein>
    <submittedName>
        <fullName evidence="2">Uncharacterized protein</fullName>
    </submittedName>
</protein>
<dbReference type="RefSeq" id="NP_861606.1">
    <property type="nucleotide sequence ID" value="NC_004927.2"/>
</dbReference>
<proteinExistence type="predicted"/>
<feature type="region of interest" description="Disordered" evidence="1">
    <location>
        <begin position="1"/>
        <end position="24"/>
    </location>
</feature>
<evidence type="ECO:0000313" key="3">
    <source>
        <dbReference type="Proteomes" id="UP000001309"/>
    </source>
</evidence>